<keyword evidence="4 7" id="KW-0812">Transmembrane</keyword>
<evidence type="ECO:0000256" key="2">
    <source>
        <dbReference type="ARBA" id="ARBA00008017"/>
    </source>
</evidence>
<dbReference type="AlphaFoldDB" id="R8AQL1"/>
<proteinExistence type="inferred from homology"/>
<accession>R8AQL1</accession>
<keyword evidence="5 7" id="KW-1133">Transmembrane helix</keyword>
<dbReference type="InterPro" id="IPR010920">
    <property type="entry name" value="LSM_dom_sf"/>
</dbReference>
<evidence type="ECO:0000256" key="7">
    <source>
        <dbReference type="SAM" id="Phobius"/>
    </source>
</evidence>
<organism evidence="10 11">
    <name type="scientific">Plesiomonas shigelloides 302-73</name>
    <dbReference type="NCBI Taxonomy" id="1315976"/>
    <lineage>
        <taxon>Bacteria</taxon>
        <taxon>Pseudomonadati</taxon>
        <taxon>Pseudomonadota</taxon>
        <taxon>Gammaproteobacteria</taxon>
        <taxon>Enterobacterales</taxon>
        <taxon>Enterobacteriaceae</taxon>
        <taxon>Plesiomonas</taxon>
    </lineage>
</organism>
<keyword evidence="6 7" id="KW-0472">Membrane</keyword>
<dbReference type="GO" id="GO:0008381">
    <property type="term" value="F:mechanosensitive monoatomic ion channel activity"/>
    <property type="evidence" value="ECO:0007669"/>
    <property type="project" value="UniProtKB-ARBA"/>
</dbReference>
<reference evidence="10 11" key="1">
    <citation type="journal article" date="2013" name="Genome Announc.">
        <title>Genome Sequence of Plesiomonas shigelloides Strain 302-73 (Serotype O1).</title>
        <authorList>
            <person name="Pique N."/>
            <person name="Aquilini E."/>
            <person name="Alioto T."/>
            <person name="Minana-Galbis D."/>
            <person name="Tomas J.M."/>
        </authorList>
    </citation>
    <scope>NUCLEOTIDE SEQUENCE [LARGE SCALE GENOMIC DNA]</scope>
    <source>
        <strain evidence="10 11">302-73</strain>
    </source>
</reference>
<dbReference type="SUPFAM" id="SSF82861">
    <property type="entry name" value="Mechanosensitive channel protein MscS (YggB), transmembrane region"/>
    <property type="match status" value="1"/>
</dbReference>
<name>R8AQL1_PLESH</name>
<dbReference type="InterPro" id="IPR011014">
    <property type="entry name" value="MscS_channel_TM-2"/>
</dbReference>
<comment type="caution">
    <text evidence="10">The sequence shown here is derived from an EMBL/GenBank/DDBJ whole genome shotgun (WGS) entry which is preliminary data.</text>
</comment>
<dbReference type="GO" id="GO:0005886">
    <property type="term" value="C:plasma membrane"/>
    <property type="evidence" value="ECO:0007669"/>
    <property type="project" value="UniProtKB-SubCell"/>
</dbReference>
<keyword evidence="3" id="KW-1003">Cell membrane</keyword>
<dbReference type="InterPro" id="IPR023408">
    <property type="entry name" value="MscS_beta-dom_sf"/>
</dbReference>
<dbReference type="Pfam" id="PF00924">
    <property type="entry name" value="MS_channel_2nd"/>
    <property type="match status" value="1"/>
</dbReference>
<feature type="transmembrane region" description="Helical" evidence="7">
    <location>
        <begin position="62"/>
        <end position="84"/>
    </location>
</feature>
<feature type="transmembrane region" description="Helical" evidence="7">
    <location>
        <begin position="20"/>
        <end position="41"/>
    </location>
</feature>
<dbReference type="RefSeq" id="WP_010863545.1">
    <property type="nucleotide sequence ID" value="NZ_KB944511.1"/>
</dbReference>
<dbReference type="PROSITE" id="PS01246">
    <property type="entry name" value="UPF0003"/>
    <property type="match status" value="1"/>
</dbReference>
<dbReference type="Gene3D" id="3.30.70.100">
    <property type="match status" value="1"/>
</dbReference>
<feature type="transmembrane region" description="Helical" evidence="7">
    <location>
        <begin position="90"/>
        <end position="112"/>
    </location>
</feature>
<evidence type="ECO:0000256" key="6">
    <source>
        <dbReference type="ARBA" id="ARBA00023136"/>
    </source>
</evidence>
<dbReference type="SUPFAM" id="SSF50182">
    <property type="entry name" value="Sm-like ribonucleoproteins"/>
    <property type="match status" value="1"/>
</dbReference>
<dbReference type="Gene3D" id="2.30.30.60">
    <property type="match status" value="1"/>
</dbReference>
<dbReference type="OrthoDB" id="9775207at2"/>
<dbReference type="EMBL" id="AQQO01000334">
    <property type="protein sequence ID" value="EON88623.1"/>
    <property type="molecule type" value="Genomic_DNA"/>
</dbReference>
<dbReference type="InterPro" id="IPR006685">
    <property type="entry name" value="MscS_channel_2nd"/>
</dbReference>
<protein>
    <submittedName>
        <fullName evidence="10">MscS family inner membrane protein ynaI</fullName>
    </submittedName>
</protein>
<dbReference type="PANTHER" id="PTHR43634:SF2">
    <property type="entry name" value="LOW CONDUCTANCE MECHANOSENSITIVE CHANNEL YNAI"/>
    <property type="match status" value="1"/>
</dbReference>
<evidence type="ECO:0000256" key="5">
    <source>
        <dbReference type="ARBA" id="ARBA00022989"/>
    </source>
</evidence>
<dbReference type="InterPro" id="IPR049278">
    <property type="entry name" value="MS_channel_C"/>
</dbReference>
<evidence type="ECO:0000313" key="10">
    <source>
        <dbReference type="EMBL" id="EON88623.1"/>
    </source>
</evidence>
<feature type="domain" description="Mechanosensitive ion channel MscS C-terminal" evidence="9">
    <location>
        <begin position="254"/>
        <end position="340"/>
    </location>
</feature>
<evidence type="ECO:0000259" key="9">
    <source>
        <dbReference type="Pfam" id="PF21082"/>
    </source>
</evidence>
<evidence type="ECO:0000256" key="4">
    <source>
        <dbReference type="ARBA" id="ARBA00022692"/>
    </source>
</evidence>
<dbReference type="Pfam" id="PF21082">
    <property type="entry name" value="MS_channel_3rd"/>
    <property type="match status" value="1"/>
</dbReference>
<dbReference type="STRING" id="703.SAMEA2665130_01499"/>
<evidence type="ECO:0000256" key="1">
    <source>
        <dbReference type="ARBA" id="ARBA00004651"/>
    </source>
</evidence>
<evidence type="ECO:0000256" key="3">
    <source>
        <dbReference type="ARBA" id="ARBA00022475"/>
    </source>
</evidence>
<dbReference type="SUPFAM" id="SSF82689">
    <property type="entry name" value="Mechanosensitive channel protein MscS (YggB), C-terminal domain"/>
    <property type="match status" value="1"/>
</dbReference>
<dbReference type="InterPro" id="IPR006686">
    <property type="entry name" value="MscS_channel_CS"/>
</dbReference>
<keyword evidence="11" id="KW-1185">Reference proteome</keyword>
<feature type="domain" description="Mechanosensitive ion channel MscS" evidence="8">
    <location>
        <begin position="179"/>
        <end position="246"/>
    </location>
</feature>
<dbReference type="PATRIC" id="fig|1315976.3.peg.1813"/>
<dbReference type="InterPro" id="IPR011066">
    <property type="entry name" value="MscS_channel_C_sf"/>
</dbReference>
<comment type="similarity">
    <text evidence="2">Belongs to the MscS (TC 1.A.23) family.</text>
</comment>
<gene>
    <name evidence="10" type="ORF">PLESHI_09674</name>
</gene>
<dbReference type="InterPro" id="IPR045042">
    <property type="entry name" value="YnaI-like"/>
</dbReference>
<comment type="subcellular location">
    <subcellularLocation>
        <location evidence="1">Cell membrane</location>
        <topology evidence="1">Multi-pass membrane protein</topology>
    </subcellularLocation>
</comment>
<evidence type="ECO:0000259" key="8">
    <source>
        <dbReference type="Pfam" id="PF00924"/>
    </source>
</evidence>
<dbReference type="PANTHER" id="PTHR43634">
    <property type="entry name" value="OW CONDUCTANCE MECHANOSENSITIVE CHANNEL"/>
    <property type="match status" value="1"/>
</dbReference>
<dbReference type="Proteomes" id="UP000014012">
    <property type="component" value="Unassembled WGS sequence"/>
</dbReference>
<sequence>MSDLLVFLIQLQSVFDAHAWLAQILIVVIFTAISLIAWFVFRKKNRNSRDYHKYLWRLFWQISSPVILWSIFILSSTQLLRIVANEFMPSLSGIIGDIRLFAVIWVMVRGIFKYLNSVEKVQIMHGKDSTTVSAITKLSKFSVLLLFSLIIADYFGVSFSGLLAFGGTGAIIIGLAGKDILSNFFSGLMIYIDRPFNVGDWVSSPDRNIEGTVQSIGWRLTKIFTFDNRPLYVPNSVFSNISVENPGRMTNRRITATIGLRYEDAEKMDDVVNAVRSYLQQHDAIDQTQDLLVSFNEFGASSLNFSIYCFTKTSDWAEWLAIQQQVFLRIITLIKEQGAALAYPGETVFLQSVPLNRPGNAGSGSSNGGAGSMTLKS</sequence>
<dbReference type="HOGENOM" id="CLU_037945_0_0_6"/>
<evidence type="ECO:0000313" key="11">
    <source>
        <dbReference type="Proteomes" id="UP000014012"/>
    </source>
</evidence>
<dbReference type="Gene3D" id="1.10.287.1260">
    <property type="match status" value="1"/>
</dbReference>